<protein>
    <recommendedName>
        <fullName evidence="2">PF03932 family protein CutC</fullName>
    </recommendedName>
</protein>
<comment type="subcellular location">
    <subcellularLocation>
        <location evidence="2">Cytoplasm</location>
    </subcellularLocation>
</comment>
<evidence type="ECO:0000313" key="3">
    <source>
        <dbReference type="EMBL" id="HIZ38318.1"/>
    </source>
</evidence>
<comment type="caution">
    <text evidence="3">The sequence shown here is derived from an EMBL/GenBank/DDBJ whole genome shotgun (WGS) entry which is preliminary data.</text>
</comment>
<dbReference type="GO" id="GO:0005507">
    <property type="term" value="F:copper ion binding"/>
    <property type="evidence" value="ECO:0007669"/>
    <property type="project" value="TreeGrafter"/>
</dbReference>
<dbReference type="PANTHER" id="PTHR12598:SF0">
    <property type="entry name" value="COPPER HOMEOSTASIS PROTEIN CUTC HOMOLOG"/>
    <property type="match status" value="1"/>
</dbReference>
<evidence type="ECO:0000256" key="1">
    <source>
        <dbReference type="ARBA" id="ARBA00007768"/>
    </source>
</evidence>
<dbReference type="Pfam" id="PF03932">
    <property type="entry name" value="CutC"/>
    <property type="match status" value="1"/>
</dbReference>
<proteinExistence type="inferred from homology"/>
<keyword evidence="2" id="KW-0963">Cytoplasm</keyword>
<sequence length="263" mass="29231">MSDTRLKREKRRPFTLEVCVDSTESALEAAAGGATRLELCADLVIGGTTPGLELFREIRSESDIDINVLIRPRFGDFHYTGHEIAIMCREIEAFAREGAHGIVMGSLQKDGSLNIPQMREMIAAAGDCRITLHRAFDVCREPFQVMEQAAELGVDTILTSGQEADCLAGMEVLGKLIEEAPEGLDILIGAGVTPEVIRQFLSQMPARHFHMSGKKVLESEMQWRNPKVSMGLPGISEFEIYRTDSNVIREARHILEMAWRGNM</sequence>
<dbReference type="SUPFAM" id="SSF110395">
    <property type="entry name" value="CutC-like"/>
    <property type="match status" value="1"/>
</dbReference>
<dbReference type="InterPro" id="IPR036822">
    <property type="entry name" value="CutC-like_dom_sf"/>
</dbReference>
<dbReference type="Proteomes" id="UP000824049">
    <property type="component" value="Unassembled WGS sequence"/>
</dbReference>
<reference evidence="3" key="1">
    <citation type="journal article" date="2021" name="PeerJ">
        <title>Extensive microbial diversity within the chicken gut microbiome revealed by metagenomics and culture.</title>
        <authorList>
            <person name="Gilroy R."/>
            <person name="Ravi A."/>
            <person name="Getino M."/>
            <person name="Pursley I."/>
            <person name="Horton D.L."/>
            <person name="Alikhan N.F."/>
            <person name="Baker D."/>
            <person name="Gharbi K."/>
            <person name="Hall N."/>
            <person name="Watson M."/>
            <person name="Adriaenssens E.M."/>
            <person name="Foster-Nyarko E."/>
            <person name="Jarju S."/>
            <person name="Secka A."/>
            <person name="Antonio M."/>
            <person name="Oren A."/>
            <person name="Chaudhuri R.R."/>
            <person name="La Ragione R."/>
            <person name="Hildebrand F."/>
            <person name="Pallen M.J."/>
        </authorList>
    </citation>
    <scope>NUCLEOTIDE SEQUENCE</scope>
    <source>
        <strain evidence="3">CHK179-28034</strain>
    </source>
</reference>
<dbReference type="InterPro" id="IPR005627">
    <property type="entry name" value="CutC-like"/>
</dbReference>
<dbReference type="HAMAP" id="MF_00795">
    <property type="entry name" value="CutC"/>
    <property type="match status" value="1"/>
</dbReference>
<name>A0A9D2J6E8_9FIRM</name>
<dbReference type="AlphaFoldDB" id="A0A9D2J6E8"/>
<dbReference type="PANTHER" id="PTHR12598">
    <property type="entry name" value="COPPER HOMEOSTASIS PROTEIN CUTC"/>
    <property type="match status" value="1"/>
</dbReference>
<reference evidence="3" key="2">
    <citation type="submission" date="2021-04" db="EMBL/GenBank/DDBJ databases">
        <authorList>
            <person name="Gilroy R."/>
        </authorList>
    </citation>
    <scope>NUCLEOTIDE SEQUENCE</scope>
    <source>
        <strain evidence="3">CHK179-28034</strain>
    </source>
</reference>
<dbReference type="GO" id="GO:0005737">
    <property type="term" value="C:cytoplasm"/>
    <property type="evidence" value="ECO:0007669"/>
    <property type="project" value="UniProtKB-SubCell"/>
</dbReference>
<dbReference type="Gene3D" id="3.20.20.380">
    <property type="entry name" value="Copper homeostasis (CutC) domain"/>
    <property type="match status" value="1"/>
</dbReference>
<evidence type="ECO:0000256" key="2">
    <source>
        <dbReference type="HAMAP-Rule" id="MF_00795"/>
    </source>
</evidence>
<gene>
    <name evidence="2" type="primary">cutC</name>
    <name evidence="3" type="ORF">H9968_00090</name>
</gene>
<accession>A0A9D2J6E8</accession>
<comment type="similarity">
    <text evidence="1 2">Belongs to the CutC family.</text>
</comment>
<dbReference type="EMBL" id="DXBR01000001">
    <property type="protein sequence ID" value="HIZ38318.1"/>
    <property type="molecule type" value="Genomic_DNA"/>
</dbReference>
<comment type="caution">
    <text evidence="2">Once thought to be involved in copper homeostasis, experiments in E.coli have shown this is not the case.</text>
</comment>
<evidence type="ECO:0000313" key="4">
    <source>
        <dbReference type="Proteomes" id="UP000824049"/>
    </source>
</evidence>
<organism evidence="3 4">
    <name type="scientific">Candidatus Anaerobutyricum stercoris</name>
    <dbReference type="NCBI Taxonomy" id="2838457"/>
    <lineage>
        <taxon>Bacteria</taxon>
        <taxon>Bacillati</taxon>
        <taxon>Bacillota</taxon>
        <taxon>Clostridia</taxon>
        <taxon>Lachnospirales</taxon>
        <taxon>Lachnospiraceae</taxon>
        <taxon>Anaerobutyricum</taxon>
    </lineage>
</organism>